<dbReference type="Gene3D" id="3.30.890.10">
    <property type="entry name" value="Methyl-cpg-binding Protein 2, Chain A"/>
    <property type="match status" value="2"/>
</dbReference>
<accession>W9QH89</accession>
<dbReference type="Proteomes" id="UP000030645">
    <property type="component" value="Unassembled WGS sequence"/>
</dbReference>
<keyword evidence="3" id="KW-0238">DNA-binding</keyword>
<dbReference type="EMBL" id="KE343612">
    <property type="protein sequence ID" value="EXB37395.1"/>
    <property type="molecule type" value="Genomic_DNA"/>
</dbReference>
<dbReference type="PROSITE" id="PS50982">
    <property type="entry name" value="MBD"/>
    <property type="match status" value="1"/>
</dbReference>
<evidence type="ECO:0000256" key="3">
    <source>
        <dbReference type="ARBA" id="ARBA00023125"/>
    </source>
</evidence>
<dbReference type="GO" id="GO:0003677">
    <property type="term" value="F:DNA binding"/>
    <property type="evidence" value="ECO:0007669"/>
    <property type="project" value="UniProtKB-KW"/>
</dbReference>
<dbReference type="InterPro" id="IPR016177">
    <property type="entry name" value="DNA-bd_dom_sf"/>
</dbReference>
<dbReference type="PANTHER" id="PTHR34067:SF20">
    <property type="entry name" value="OS08G0206700 PROTEIN"/>
    <property type="match status" value="1"/>
</dbReference>
<dbReference type="SUPFAM" id="SSF54171">
    <property type="entry name" value="DNA-binding domain"/>
    <property type="match status" value="1"/>
</dbReference>
<dbReference type="AlphaFoldDB" id="W9QH89"/>
<dbReference type="InterPro" id="IPR001739">
    <property type="entry name" value="Methyl_CpG_DNA-bd"/>
</dbReference>
<protein>
    <submittedName>
        <fullName evidence="7">Methyl-CpG-binding domain-containing protein 5</fullName>
    </submittedName>
</protein>
<dbReference type="PANTHER" id="PTHR34067">
    <property type="entry name" value="OS04G0193200 PROTEIN"/>
    <property type="match status" value="1"/>
</dbReference>
<evidence type="ECO:0000256" key="1">
    <source>
        <dbReference type="ARBA" id="ARBA00004123"/>
    </source>
</evidence>
<dbReference type="InterPro" id="IPR038945">
    <property type="entry name" value="MBD13-like"/>
</dbReference>
<keyword evidence="5" id="KW-0539">Nucleus</keyword>
<feature type="domain" description="MBD" evidence="6">
    <location>
        <begin position="78"/>
        <end position="151"/>
    </location>
</feature>
<organism evidence="7 8">
    <name type="scientific">Morus notabilis</name>
    <dbReference type="NCBI Taxonomy" id="981085"/>
    <lineage>
        <taxon>Eukaryota</taxon>
        <taxon>Viridiplantae</taxon>
        <taxon>Streptophyta</taxon>
        <taxon>Embryophyta</taxon>
        <taxon>Tracheophyta</taxon>
        <taxon>Spermatophyta</taxon>
        <taxon>Magnoliopsida</taxon>
        <taxon>eudicotyledons</taxon>
        <taxon>Gunneridae</taxon>
        <taxon>Pentapetalae</taxon>
        <taxon>rosids</taxon>
        <taxon>fabids</taxon>
        <taxon>Rosales</taxon>
        <taxon>Moraceae</taxon>
        <taxon>Moreae</taxon>
        <taxon>Morus</taxon>
    </lineage>
</organism>
<evidence type="ECO:0000256" key="2">
    <source>
        <dbReference type="ARBA" id="ARBA00023015"/>
    </source>
</evidence>
<dbReference type="Pfam" id="PF01429">
    <property type="entry name" value="MBD"/>
    <property type="match status" value="1"/>
</dbReference>
<dbReference type="eggNOG" id="ENOG502QS50">
    <property type="taxonomic scope" value="Eukaryota"/>
</dbReference>
<evidence type="ECO:0000259" key="6">
    <source>
        <dbReference type="PROSITE" id="PS50982"/>
    </source>
</evidence>
<proteinExistence type="predicted"/>
<evidence type="ECO:0000256" key="5">
    <source>
        <dbReference type="ARBA" id="ARBA00023242"/>
    </source>
</evidence>
<dbReference type="STRING" id="981085.W9QH89"/>
<name>W9QH89_9ROSA</name>
<reference evidence="8" key="1">
    <citation type="submission" date="2013-01" db="EMBL/GenBank/DDBJ databases">
        <title>Draft Genome Sequence of a Mulberry Tree, Morus notabilis C.K. Schneid.</title>
        <authorList>
            <person name="He N."/>
            <person name="Zhao S."/>
        </authorList>
    </citation>
    <scope>NUCLEOTIDE SEQUENCE</scope>
</reference>
<comment type="subcellular location">
    <subcellularLocation>
        <location evidence="1">Nucleus</location>
    </subcellularLocation>
</comment>
<evidence type="ECO:0000313" key="8">
    <source>
        <dbReference type="Proteomes" id="UP000030645"/>
    </source>
</evidence>
<keyword evidence="4" id="KW-0804">Transcription</keyword>
<dbReference type="GO" id="GO:0005634">
    <property type="term" value="C:nucleus"/>
    <property type="evidence" value="ECO:0007669"/>
    <property type="project" value="UniProtKB-SubCell"/>
</dbReference>
<evidence type="ECO:0000256" key="4">
    <source>
        <dbReference type="ARBA" id="ARBA00023163"/>
    </source>
</evidence>
<sequence>MVANDSSDWLPSGWTVQFKVLKSGRKVGIYTNTETGKIVLSKHEVFQLISAGSSCSTQPQTSNTHVSLQAERTPLQPVNEKDLLPEWLPKGWKVEVRTRKSGTLAGKEYKSYIDPLNGSKFYSKLEVLRYLKTVRHKSRIARDVKSAKGRNCISKKKTSISTFSADKVCFT</sequence>
<gene>
    <name evidence="7" type="ORF">L484_024323</name>
</gene>
<evidence type="ECO:0000313" key="7">
    <source>
        <dbReference type="EMBL" id="EXB37395.1"/>
    </source>
</evidence>
<keyword evidence="2" id="KW-0805">Transcription regulation</keyword>
<keyword evidence="8" id="KW-1185">Reference proteome</keyword>